<dbReference type="RefSeq" id="WP_145734199.1">
    <property type="nucleotide sequence ID" value="NZ_VITR01000010.1"/>
</dbReference>
<feature type="transmembrane region" description="Helical" evidence="1">
    <location>
        <begin position="56"/>
        <end position="81"/>
    </location>
</feature>
<name>A0A560H0A0_9PROT</name>
<keyword evidence="1" id="KW-0812">Transmembrane</keyword>
<keyword evidence="1" id="KW-0472">Membrane</keyword>
<dbReference type="OrthoDB" id="7596286at2"/>
<dbReference type="Proteomes" id="UP000315751">
    <property type="component" value="Unassembled WGS sequence"/>
</dbReference>
<feature type="transmembrane region" description="Helical" evidence="1">
    <location>
        <begin position="33"/>
        <end position="49"/>
    </location>
</feature>
<feature type="transmembrane region" description="Helical" evidence="1">
    <location>
        <begin position="87"/>
        <end position="110"/>
    </location>
</feature>
<dbReference type="EMBL" id="VITR01000010">
    <property type="protein sequence ID" value="TWB39715.1"/>
    <property type="molecule type" value="Genomic_DNA"/>
</dbReference>
<evidence type="ECO:0000313" key="2">
    <source>
        <dbReference type="EMBL" id="TWB39715.1"/>
    </source>
</evidence>
<keyword evidence="3" id="KW-1185">Reference proteome</keyword>
<protein>
    <submittedName>
        <fullName evidence="2">Uncharacterized protein</fullName>
    </submittedName>
</protein>
<evidence type="ECO:0000256" key="1">
    <source>
        <dbReference type="SAM" id="Phobius"/>
    </source>
</evidence>
<dbReference type="AlphaFoldDB" id="A0A560H0A0"/>
<comment type="caution">
    <text evidence="2">The sequence shown here is derived from an EMBL/GenBank/DDBJ whole genome shotgun (WGS) entry which is preliminary data.</text>
</comment>
<accession>A0A560H0A0</accession>
<evidence type="ECO:0000313" key="3">
    <source>
        <dbReference type="Proteomes" id="UP000315751"/>
    </source>
</evidence>
<gene>
    <name evidence="2" type="ORF">FBZ90_110180</name>
</gene>
<reference evidence="2 3" key="1">
    <citation type="submission" date="2019-06" db="EMBL/GenBank/DDBJ databases">
        <title>Genomic Encyclopedia of Type Strains, Phase IV (KMG-V): Genome sequencing to study the core and pangenomes of soil and plant-associated prokaryotes.</title>
        <authorList>
            <person name="Whitman W."/>
        </authorList>
    </citation>
    <scope>NUCLEOTIDE SEQUENCE [LARGE SCALE GENOMIC DNA]</scope>
    <source>
        <strain evidence="2 3">BR 11622</strain>
    </source>
</reference>
<sequence>MPGSILFRAMLAGTALQVAMVVAGHYVPVIADFFAVGGMTISALAGFLYGRTRTGLSIAVMGGALVGGACALIGILVSWRLGDVPAAILALGTALSVFTGALGGLAGWLFRDGYRGRWWHDAAGR</sequence>
<organism evidence="2 3">
    <name type="scientific">Nitrospirillum amazonense</name>
    <dbReference type="NCBI Taxonomy" id="28077"/>
    <lineage>
        <taxon>Bacteria</taxon>
        <taxon>Pseudomonadati</taxon>
        <taxon>Pseudomonadota</taxon>
        <taxon>Alphaproteobacteria</taxon>
        <taxon>Rhodospirillales</taxon>
        <taxon>Azospirillaceae</taxon>
        <taxon>Nitrospirillum</taxon>
    </lineage>
</organism>
<proteinExistence type="predicted"/>
<keyword evidence="1" id="KW-1133">Transmembrane helix</keyword>